<evidence type="ECO:0000259" key="2">
    <source>
        <dbReference type="Pfam" id="PF00144"/>
    </source>
</evidence>
<protein>
    <submittedName>
        <fullName evidence="3">Beta-lactamase class C-like and penicillin binding proteins (PBPs) superfamily</fullName>
    </submittedName>
</protein>
<dbReference type="InterPro" id="IPR012338">
    <property type="entry name" value="Beta-lactam/transpept-like"/>
</dbReference>
<dbReference type="PANTHER" id="PTHR43283">
    <property type="entry name" value="BETA-LACTAMASE-RELATED"/>
    <property type="match status" value="1"/>
</dbReference>
<dbReference type="EMBL" id="CADCTS010000437">
    <property type="protein sequence ID" value="CAA9329759.1"/>
    <property type="molecule type" value="Genomic_DNA"/>
</dbReference>
<feature type="domain" description="Beta-lactamase-related" evidence="2">
    <location>
        <begin position="50"/>
        <end position="165"/>
    </location>
</feature>
<reference evidence="3" key="1">
    <citation type="submission" date="2020-02" db="EMBL/GenBank/DDBJ databases">
        <authorList>
            <person name="Meier V. D."/>
        </authorList>
    </citation>
    <scope>NUCLEOTIDE SEQUENCE</scope>
    <source>
        <strain evidence="3">AVDCRST_MAG48</strain>
    </source>
</reference>
<dbReference type="InterPro" id="IPR050789">
    <property type="entry name" value="Diverse_Enzym_Activities"/>
</dbReference>
<sequence length="166" mass="17417">MPADDAPQVTDTPPVHDLPRSTPAEQGVASAGVGAFLDAVEAAPDLELHSLMVLRHGHVVAEGWWAPYGPDEAHLLYSLSKSFTATAAGLAAAEGLLSFDEPVVSYFPELADAAVDEGSRSMLVRHVAAMASGHVEDTLDRVVTLDPEEPVRAFLGLAPEQEPGSV</sequence>
<proteinExistence type="predicted"/>
<name>A0A6J4LE75_9ACTN</name>
<dbReference type="InterPro" id="IPR001466">
    <property type="entry name" value="Beta-lactam-related"/>
</dbReference>
<dbReference type="SUPFAM" id="SSF56601">
    <property type="entry name" value="beta-lactamase/transpeptidase-like"/>
    <property type="match status" value="1"/>
</dbReference>
<dbReference type="PANTHER" id="PTHR43283:SF7">
    <property type="entry name" value="BETA-LACTAMASE-RELATED DOMAIN-CONTAINING PROTEIN"/>
    <property type="match status" value="1"/>
</dbReference>
<gene>
    <name evidence="3" type="ORF">AVDCRST_MAG48-3078</name>
</gene>
<organism evidence="3">
    <name type="scientific">uncultured Friedmanniella sp</name>
    <dbReference type="NCBI Taxonomy" id="335381"/>
    <lineage>
        <taxon>Bacteria</taxon>
        <taxon>Bacillati</taxon>
        <taxon>Actinomycetota</taxon>
        <taxon>Actinomycetes</taxon>
        <taxon>Propionibacteriales</taxon>
        <taxon>Nocardioidaceae</taxon>
        <taxon>Friedmanniella</taxon>
        <taxon>environmental samples</taxon>
    </lineage>
</organism>
<evidence type="ECO:0000313" key="3">
    <source>
        <dbReference type="EMBL" id="CAA9329759.1"/>
    </source>
</evidence>
<feature type="non-terminal residue" evidence="3">
    <location>
        <position position="166"/>
    </location>
</feature>
<evidence type="ECO:0000256" key="1">
    <source>
        <dbReference type="SAM" id="MobiDB-lite"/>
    </source>
</evidence>
<dbReference type="Pfam" id="PF00144">
    <property type="entry name" value="Beta-lactamase"/>
    <property type="match status" value="1"/>
</dbReference>
<accession>A0A6J4LE75</accession>
<feature type="region of interest" description="Disordered" evidence="1">
    <location>
        <begin position="1"/>
        <end position="25"/>
    </location>
</feature>
<dbReference type="Gene3D" id="3.40.710.10">
    <property type="entry name" value="DD-peptidase/beta-lactamase superfamily"/>
    <property type="match status" value="1"/>
</dbReference>
<dbReference type="AlphaFoldDB" id="A0A6J4LE75"/>